<keyword evidence="2" id="KW-0539">Nucleus</keyword>
<dbReference type="FunCoup" id="A0A2R6PLN6">
    <property type="interactions" value="4480"/>
</dbReference>
<dbReference type="PANTHER" id="PTHR13489:SF0">
    <property type="entry name" value="MINI-CHROMOSOME MAINTENANCE COMPLEX-BINDING PROTEIN"/>
    <property type="match status" value="1"/>
</dbReference>
<feature type="compositionally biased region" description="Basic and acidic residues" evidence="3">
    <location>
        <begin position="155"/>
        <end position="165"/>
    </location>
</feature>
<dbReference type="GO" id="GO:0005634">
    <property type="term" value="C:nucleus"/>
    <property type="evidence" value="ECO:0007669"/>
    <property type="project" value="UniProtKB-SubCell"/>
</dbReference>
<comment type="caution">
    <text evidence="4">The sequence shown here is derived from an EMBL/GenBank/DDBJ whole genome shotgun (WGS) entry which is preliminary data.</text>
</comment>
<dbReference type="AlphaFoldDB" id="A0A2R6PLN6"/>
<protein>
    <submittedName>
        <fullName evidence="4">Mini-chromosome maintenance complex-binding protein</fullName>
    </submittedName>
</protein>
<evidence type="ECO:0000313" key="4">
    <source>
        <dbReference type="EMBL" id="PSR93251.1"/>
    </source>
</evidence>
<evidence type="ECO:0000256" key="3">
    <source>
        <dbReference type="SAM" id="MobiDB-lite"/>
    </source>
</evidence>
<accession>A0A2R6PLN6</accession>
<organism evidence="4 5">
    <name type="scientific">Actinidia chinensis var. chinensis</name>
    <name type="common">Chinese soft-hair kiwi</name>
    <dbReference type="NCBI Taxonomy" id="1590841"/>
    <lineage>
        <taxon>Eukaryota</taxon>
        <taxon>Viridiplantae</taxon>
        <taxon>Streptophyta</taxon>
        <taxon>Embryophyta</taxon>
        <taxon>Tracheophyta</taxon>
        <taxon>Spermatophyta</taxon>
        <taxon>Magnoliopsida</taxon>
        <taxon>eudicotyledons</taxon>
        <taxon>Gunneridae</taxon>
        <taxon>Pentapetalae</taxon>
        <taxon>asterids</taxon>
        <taxon>Ericales</taxon>
        <taxon>Actinidiaceae</taxon>
        <taxon>Actinidia</taxon>
    </lineage>
</organism>
<dbReference type="PANTHER" id="PTHR13489">
    <property type="entry name" value="MINI-CHROMOSOME MAINTENANCE COMPLEX-BINDING PROTEIN"/>
    <property type="match status" value="1"/>
</dbReference>
<reference evidence="5" key="2">
    <citation type="journal article" date="2018" name="BMC Genomics">
        <title>A manually annotated Actinidia chinensis var. chinensis (kiwifruit) genome highlights the challenges associated with draft genomes and gene prediction in plants.</title>
        <authorList>
            <person name="Pilkington S.M."/>
            <person name="Crowhurst R."/>
            <person name="Hilario E."/>
            <person name="Nardozza S."/>
            <person name="Fraser L."/>
            <person name="Peng Y."/>
            <person name="Gunaseelan K."/>
            <person name="Simpson R."/>
            <person name="Tahir J."/>
            <person name="Deroles S.C."/>
            <person name="Templeton K."/>
            <person name="Luo Z."/>
            <person name="Davy M."/>
            <person name="Cheng C."/>
            <person name="McNeilage M."/>
            <person name="Scaglione D."/>
            <person name="Liu Y."/>
            <person name="Zhang Q."/>
            <person name="Datson P."/>
            <person name="De Silva N."/>
            <person name="Gardiner S.E."/>
            <person name="Bassett H."/>
            <person name="Chagne D."/>
            <person name="McCallum J."/>
            <person name="Dzierzon H."/>
            <person name="Deng C."/>
            <person name="Wang Y.Y."/>
            <person name="Barron L."/>
            <person name="Manako K."/>
            <person name="Bowen J."/>
            <person name="Foster T.M."/>
            <person name="Erridge Z.A."/>
            <person name="Tiffin H."/>
            <person name="Waite C.N."/>
            <person name="Davies K.M."/>
            <person name="Grierson E.P."/>
            <person name="Laing W.A."/>
            <person name="Kirk R."/>
            <person name="Chen X."/>
            <person name="Wood M."/>
            <person name="Montefiori M."/>
            <person name="Brummell D.A."/>
            <person name="Schwinn K.E."/>
            <person name="Catanach A."/>
            <person name="Fullerton C."/>
            <person name="Li D."/>
            <person name="Meiyalaghan S."/>
            <person name="Nieuwenhuizen N."/>
            <person name="Read N."/>
            <person name="Prakash R."/>
            <person name="Hunter D."/>
            <person name="Zhang H."/>
            <person name="McKenzie M."/>
            <person name="Knabel M."/>
            <person name="Harris A."/>
            <person name="Allan A.C."/>
            <person name="Gleave A."/>
            <person name="Chen A."/>
            <person name="Janssen B.J."/>
            <person name="Plunkett B."/>
            <person name="Ampomah-Dwamena C."/>
            <person name="Voogd C."/>
            <person name="Leif D."/>
            <person name="Lafferty D."/>
            <person name="Souleyre E.J.F."/>
            <person name="Varkonyi-Gasic E."/>
            <person name="Gambi F."/>
            <person name="Hanley J."/>
            <person name="Yao J.L."/>
            <person name="Cheung J."/>
            <person name="David K.M."/>
            <person name="Warren B."/>
            <person name="Marsh K."/>
            <person name="Snowden K.C."/>
            <person name="Lin-Wang K."/>
            <person name="Brian L."/>
            <person name="Martinez-Sanchez M."/>
            <person name="Wang M."/>
            <person name="Ileperuma N."/>
            <person name="Macnee N."/>
            <person name="Campin R."/>
            <person name="McAtee P."/>
            <person name="Drummond R.S.M."/>
            <person name="Espley R.V."/>
            <person name="Ireland H.S."/>
            <person name="Wu R."/>
            <person name="Atkinson R.G."/>
            <person name="Karunairetnam S."/>
            <person name="Bulley S."/>
            <person name="Chunkath S."/>
            <person name="Hanley Z."/>
            <person name="Storey R."/>
            <person name="Thrimawithana A.H."/>
            <person name="Thomson S."/>
            <person name="David C."/>
            <person name="Testolin R."/>
            <person name="Huang H."/>
            <person name="Hellens R.P."/>
            <person name="Schaffer R.J."/>
        </authorList>
    </citation>
    <scope>NUCLEOTIDE SEQUENCE [LARGE SCALE GENOMIC DNA]</scope>
    <source>
        <strain evidence="5">cv. Red5</strain>
    </source>
</reference>
<proteinExistence type="predicted"/>
<keyword evidence="5" id="KW-1185">Reference proteome</keyword>
<dbReference type="InParanoid" id="A0A2R6PLN6"/>
<dbReference type="Gramene" id="PSR93251">
    <property type="protein sequence ID" value="PSR93251"/>
    <property type="gene ID" value="CEY00_Acc27861"/>
</dbReference>
<evidence type="ECO:0000256" key="1">
    <source>
        <dbReference type="ARBA" id="ARBA00004123"/>
    </source>
</evidence>
<dbReference type="OrthoDB" id="329666at2759"/>
<evidence type="ECO:0000313" key="5">
    <source>
        <dbReference type="Proteomes" id="UP000241394"/>
    </source>
</evidence>
<name>A0A2R6PLN6_ACTCC</name>
<gene>
    <name evidence="4" type="ORF">CEY00_Acc27861</name>
</gene>
<dbReference type="Pfam" id="PF09739">
    <property type="entry name" value="MCM_bind"/>
    <property type="match status" value="1"/>
</dbReference>
<feature type="region of interest" description="Disordered" evidence="3">
    <location>
        <begin position="155"/>
        <end position="213"/>
    </location>
</feature>
<dbReference type="GO" id="GO:0003682">
    <property type="term" value="F:chromatin binding"/>
    <property type="evidence" value="ECO:0007669"/>
    <property type="project" value="TreeGrafter"/>
</dbReference>
<evidence type="ECO:0000256" key="2">
    <source>
        <dbReference type="ARBA" id="ARBA00023242"/>
    </source>
</evidence>
<dbReference type="EMBL" id="NKQK01000024">
    <property type="protein sequence ID" value="PSR93251.1"/>
    <property type="molecule type" value="Genomic_DNA"/>
</dbReference>
<dbReference type="OMA" id="EEHTEMI"/>
<dbReference type="Proteomes" id="UP000241394">
    <property type="component" value="Chromosome LG24"/>
</dbReference>
<dbReference type="InterPro" id="IPR019140">
    <property type="entry name" value="MCM_complex-bd"/>
</dbReference>
<dbReference type="GO" id="GO:0006261">
    <property type="term" value="P:DNA-templated DNA replication"/>
    <property type="evidence" value="ECO:0007669"/>
    <property type="project" value="TreeGrafter"/>
</dbReference>
<reference evidence="4 5" key="1">
    <citation type="submission" date="2017-07" db="EMBL/GenBank/DDBJ databases">
        <title>An improved, manually edited Actinidia chinensis var. chinensis (kiwifruit) genome highlights the challenges associated with draft genomes and gene prediction in plants.</title>
        <authorList>
            <person name="Pilkington S."/>
            <person name="Crowhurst R."/>
            <person name="Hilario E."/>
            <person name="Nardozza S."/>
            <person name="Fraser L."/>
            <person name="Peng Y."/>
            <person name="Gunaseelan K."/>
            <person name="Simpson R."/>
            <person name="Tahir J."/>
            <person name="Deroles S."/>
            <person name="Templeton K."/>
            <person name="Luo Z."/>
            <person name="Davy M."/>
            <person name="Cheng C."/>
            <person name="Mcneilage M."/>
            <person name="Scaglione D."/>
            <person name="Liu Y."/>
            <person name="Zhang Q."/>
            <person name="Datson P."/>
            <person name="De Silva N."/>
            <person name="Gardiner S."/>
            <person name="Bassett H."/>
            <person name="Chagne D."/>
            <person name="Mccallum J."/>
            <person name="Dzierzon H."/>
            <person name="Deng C."/>
            <person name="Wang Y.-Y."/>
            <person name="Barron N."/>
            <person name="Manako K."/>
            <person name="Bowen J."/>
            <person name="Foster T."/>
            <person name="Erridge Z."/>
            <person name="Tiffin H."/>
            <person name="Waite C."/>
            <person name="Davies K."/>
            <person name="Grierson E."/>
            <person name="Laing W."/>
            <person name="Kirk R."/>
            <person name="Chen X."/>
            <person name="Wood M."/>
            <person name="Montefiori M."/>
            <person name="Brummell D."/>
            <person name="Schwinn K."/>
            <person name="Catanach A."/>
            <person name="Fullerton C."/>
            <person name="Li D."/>
            <person name="Meiyalaghan S."/>
            <person name="Nieuwenhuizen N."/>
            <person name="Read N."/>
            <person name="Prakash R."/>
            <person name="Hunter D."/>
            <person name="Zhang H."/>
            <person name="Mckenzie M."/>
            <person name="Knabel M."/>
            <person name="Harris A."/>
            <person name="Allan A."/>
            <person name="Chen A."/>
            <person name="Janssen B."/>
            <person name="Plunkett B."/>
            <person name="Dwamena C."/>
            <person name="Voogd C."/>
            <person name="Leif D."/>
            <person name="Lafferty D."/>
            <person name="Souleyre E."/>
            <person name="Varkonyi-Gasic E."/>
            <person name="Gambi F."/>
            <person name="Hanley J."/>
            <person name="Yao J.-L."/>
            <person name="Cheung J."/>
            <person name="David K."/>
            <person name="Warren B."/>
            <person name="Marsh K."/>
            <person name="Snowden K."/>
            <person name="Lin-Wang K."/>
            <person name="Brian L."/>
            <person name="Martinez-Sanchez M."/>
            <person name="Wang M."/>
            <person name="Ileperuma N."/>
            <person name="Macnee N."/>
            <person name="Campin R."/>
            <person name="Mcatee P."/>
            <person name="Drummond R."/>
            <person name="Espley R."/>
            <person name="Ireland H."/>
            <person name="Wu R."/>
            <person name="Atkinson R."/>
            <person name="Karunairetnam S."/>
            <person name="Bulley S."/>
            <person name="Chunkath S."/>
            <person name="Hanley Z."/>
            <person name="Storey R."/>
            <person name="Thrimawithana A."/>
            <person name="Thomson S."/>
            <person name="David C."/>
            <person name="Testolin R."/>
        </authorList>
    </citation>
    <scope>NUCLEOTIDE SEQUENCE [LARGE SCALE GENOMIC DNA]</scope>
    <source>
        <strain evidence="5">cv. Red5</strain>
        <tissue evidence="4">Young leaf</tissue>
    </source>
</reference>
<comment type="subcellular location">
    <subcellularLocation>
        <location evidence="1">Nucleus</location>
    </subcellularLocation>
</comment>
<sequence>MVGLPYDCLANPLGAVRLTFEKAVASRADPATFDGSDWGAADLFREFLFDNDGLSQVPILNAANVGWIQPNTLVRYRGMIQDMLGNEFYVGAYKDGARWRTNKFTDVSRIPMNLSSNMRVWERRLLYCVPVPGQNSWTESSSDVVLHPCENWESLQREKRQRENDTAADDMDMQGSDHDFQGSPRTKKMREGGPASRSSHPRETTKGTSPNINAVLDFDRNSLPCLVKVYDSPEDDLKLNDVFEFVGVLTFDAETRDDKDDSEEFTSSFCEDEMAHLPPSKVPRLHCLVHRKLAVHDFLSTSPRLEPKPSLVKEIRETLLGHLTAVLGNDGVAAHLMLLHLLSKVHTRVDTLAVGKLSLNLTGFNVESASVFGNRLNLAIKNILPFTRCIPLTVDYLNTASLAPRKDYQTNRLVSGVIQLAEGSHVTIDETQLQAGTLKAVGVENTRLLKKLMELQKVEYDFKYYKMEMAADVQLLILSEGKSNILPADLVLPFSPSSVGSSEVVDADALKAWRWYLSTLRSLPHSIEPEMQKVVEDDLVAARQSDRSLGSQEFSRWLTMGRLMSVSFGETCLSLEHWQMVKELERLRRERLE</sequence>
<dbReference type="STRING" id="1590841.A0A2R6PLN6"/>